<organism evidence="2 3">
    <name type="scientific">Caligus rogercresseyi</name>
    <name type="common">Sea louse</name>
    <dbReference type="NCBI Taxonomy" id="217165"/>
    <lineage>
        <taxon>Eukaryota</taxon>
        <taxon>Metazoa</taxon>
        <taxon>Ecdysozoa</taxon>
        <taxon>Arthropoda</taxon>
        <taxon>Crustacea</taxon>
        <taxon>Multicrustacea</taxon>
        <taxon>Hexanauplia</taxon>
        <taxon>Copepoda</taxon>
        <taxon>Siphonostomatoida</taxon>
        <taxon>Caligidae</taxon>
        <taxon>Caligus</taxon>
    </lineage>
</organism>
<feature type="region of interest" description="Disordered" evidence="1">
    <location>
        <begin position="30"/>
        <end position="50"/>
    </location>
</feature>
<keyword evidence="3" id="KW-1185">Reference proteome</keyword>
<proteinExistence type="predicted"/>
<evidence type="ECO:0000313" key="3">
    <source>
        <dbReference type="Proteomes" id="UP000595437"/>
    </source>
</evidence>
<dbReference type="EMBL" id="CP045897">
    <property type="protein sequence ID" value="QQP51512.1"/>
    <property type="molecule type" value="Genomic_DNA"/>
</dbReference>
<evidence type="ECO:0000256" key="1">
    <source>
        <dbReference type="SAM" id="MobiDB-lite"/>
    </source>
</evidence>
<evidence type="ECO:0000313" key="2">
    <source>
        <dbReference type="EMBL" id="QQP51512.1"/>
    </source>
</evidence>
<reference evidence="3" key="1">
    <citation type="submission" date="2021-01" db="EMBL/GenBank/DDBJ databases">
        <title>Caligus Genome Assembly.</title>
        <authorList>
            <person name="Gallardo-Escarate C."/>
        </authorList>
    </citation>
    <scope>NUCLEOTIDE SEQUENCE [LARGE SCALE GENOMIC DNA]</scope>
</reference>
<protein>
    <submittedName>
        <fullName evidence="2">Uncharacterized protein</fullName>
    </submittedName>
</protein>
<gene>
    <name evidence="2" type="ORF">FKW44_012901</name>
</gene>
<dbReference type="Proteomes" id="UP000595437">
    <property type="component" value="Chromosome 8"/>
</dbReference>
<name>A0A7T8HK10_CALRO</name>
<dbReference type="AlphaFoldDB" id="A0A7T8HK10"/>
<accession>A0A7T8HK10</accession>
<sequence>MQTYVNCGARVLELIGQGYSIGGPRARCGPDAAQMRPGHGPDAADVMRHF</sequence>